<dbReference type="GO" id="GO:0033149">
    <property type="term" value="F:FFAT motif binding"/>
    <property type="evidence" value="ECO:0007669"/>
    <property type="project" value="TreeGrafter"/>
</dbReference>
<evidence type="ECO:0000256" key="1">
    <source>
        <dbReference type="ARBA" id="ARBA00004211"/>
    </source>
</evidence>
<protein>
    <submittedName>
        <fullName evidence="7">MSP domain protein</fullName>
    </submittedName>
</protein>
<gene>
    <name evidence="7" type="ORF">X801_07671</name>
</gene>
<keyword evidence="3" id="KW-0812">Transmembrane</keyword>
<dbReference type="AlphaFoldDB" id="A0A1S8WPY8"/>
<dbReference type="GO" id="GO:0005886">
    <property type="term" value="C:plasma membrane"/>
    <property type="evidence" value="ECO:0007669"/>
    <property type="project" value="TreeGrafter"/>
</dbReference>
<evidence type="ECO:0000256" key="4">
    <source>
        <dbReference type="ARBA" id="ARBA00022989"/>
    </source>
</evidence>
<evidence type="ECO:0000313" key="8">
    <source>
        <dbReference type="Proteomes" id="UP000243686"/>
    </source>
</evidence>
<keyword evidence="5" id="KW-0472">Membrane</keyword>
<proteinExistence type="inferred from homology"/>
<dbReference type="InterPro" id="IPR000535">
    <property type="entry name" value="MSP_dom"/>
</dbReference>
<feature type="domain" description="MSP" evidence="6">
    <location>
        <begin position="20"/>
        <end position="140"/>
    </location>
</feature>
<dbReference type="GO" id="GO:0005789">
    <property type="term" value="C:endoplasmic reticulum membrane"/>
    <property type="evidence" value="ECO:0007669"/>
    <property type="project" value="InterPro"/>
</dbReference>
<dbReference type="PROSITE" id="PS50202">
    <property type="entry name" value="MSP"/>
    <property type="match status" value="2"/>
</dbReference>
<dbReference type="EMBL" id="KV897224">
    <property type="protein sequence ID" value="OON16516.1"/>
    <property type="molecule type" value="Genomic_DNA"/>
</dbReference>
<organism evidence="7 8">
    <name type="scientific">Opisthorchis viverrini</name>
    <name type="common">Southeast Asian liver fluke</name>
    <dbReference type="NCBI Taxonomy" id="6198"/>
    <lineage>
        <taxon>Eukaryota</taxon>
        <taxon>Metazoa</taxon>
        <taxon>Spiralia</taxon>
        <taxon>Lophotrochozoa</taxon>
        <taxon>Platyhelminthes</taxon>
        <taxon>Trematoda</taxon>
        <taxon>Digenea</taxon>
        <taxon>Opisthorchiida</taxon>
        <taxon>Opisthorchiata</taxon>
        <taxon>Opisthorchiidae</taxon>
        <taxon>Opisthorchis</taxon>
    </lineage>
</organism>
<dbReference type="Proteomes" id="UP000243686">
    <property type="component" value="Unassembled WGS sequence"/>
</dbReference>
<reference evidence="7 8" key="1">
    <citation type="submission" date="2015-03" db="EMBL/GenBank/DDBJ databases">
        <title>Draft genome of the nematode, Opisthorchis viverrini.</title>
        <authorList>
            <person name="Mitreva M."/>
        </authorList>
    </citation>
    <scope>NUCLEOTIDE SEQUENCE [LARGE SCALE GENOMIC DNA]</scope>
    <source>
        <strain evidence="7">Khon Kaen</strain>
    </source>
</reference>
<dbReference type="GO" id="GO:0090158">
    <property type="term" value="P:endoplasmic reticulum membrane organization"/>
    <property type="evidence" value="ECO:0007669"/>
    <property type="project" value="TreeGrafter"/>
</dbReference>
<feature type="domain" description="MSP" evidence="6">
    <location>
        <begin position="144"/>
        <end position="225"/>
    </location>
</feature>
<dbReference type="Gene3D" id="2.60.40.10">
    <property type="entry name" value="Immunoglobulins"/>
    <property type="match status" value="2"/>
</dbReference>
<dbReference type="Pfam" id="PF00635">
    <property type="entry name" value="Motile_Sperm"/>
    <property type="match status" value="2"/>
</dbReference>
<dbReference type="GO" id="GO:0061817">
    <property type="term" value="P:endoplasmic reticulum-plasma membrane tethering"/>
    <property type="evidence" value="ECO:0007669"/>
    <property type="project" value="TreeGrafter"/>
</dbReference>
<evidence type="ECO:0000313" key="7">
    <source>
        <dbReference type="EMBL" id="OON16516.1"/>
    </source>
</evidence>
<accession>A0A1S8WPY8</accession>
<dbReference type="InterPro" id="IPR013783">
    <property type="entry name" value="Ig-like_fold"/>
</dbReference>
<comment type="similarity">
    <text evidence="2">Belongs to the VAMP-associated protein (VAP) (TC 9.B.17) family.</text>
</comment>
<keyword evidence="8" id="KW-1185">Reference proteome</keyword>
<evidence type="ECO:0000256" key="3">
    <source>
        <dbReference type="ARBA" id="ARBA00022692"/>
    </source>
</evidence>
<dbReference type="InterPro" id="IPR016763">
    <property type="entry name" value="VAP"/>
</dbReference>
<evidence type="ECO:0000256" key="5">
    <source>
        <dbReference type="ARBA" id="ARBA00023136"/>
    </source>
</evidence>
<sequence length="225" mass="25516">MSTSECHTTNNQARDEETELVRYKDGSHAALYTVRPFTDVVTSHIQLTNLQDQSVCFKVKTTVPKRYCVRPSSGVLKPHERLNVAVMLQPFNYDPAEKAKHKFMIQSMPMPDGDSTTLEEVWQYAHPNKIRDSKLICVLRLPGELVVEPSHDLVFEGPFNKPSSATVTLTNPSREQMWFKLHVFSQKLSASPVSAVLQPNESVKVTGNYHPPSHRHPHLIPHSHM</sequence>
<dbReference type="SUPFAM" id="SSF49354">
    <property type="entry name" value="PapD-like"/>
    <property type="match status" value="2"/>
</dbReference>
<comment type="subcellular location">
    <subcellularLocation>
        <location evidence="1">Membrane</location>
        <topology evidence="1">Single-pass type IV membrane protein</topology>
    </subcellularLocation>
</comment>
<name>A0A1S8WPY8_OPIVI</name>
<dbReference type="InterPro" id="IPR008962">
    <property type="entry name" value="PapD-like_sf"/>
</dbReference>
<dbReference type="PANTHER" id="PTHR10809:SF6">
    <property type="entry name" value="AT11025P-RELATED"/>
    <property type="match status" value="1"/>
</dbReference>
<evidence type="ECO:0000259" key="6">
    <source>
        <dbReference type="PROSITE" id="PS50202"/>
    </source>
</evidence>
<dbReference type="PANTHER" id="PTHR10809">
    <property type="entry name" value="VESICLE-ASSOCIATED MEMBRANE PROTEIN-ASSOCIATED PROTEIN"/>
    <property type="match status" value="1"/>
</dbReference>
<keyword evidence="4" id="KW-1133">Transmembrane helix</keyword>
<evidence type="ECO:0000256" key="2">
    <source>
        <dbReference type="ARBA" id="ARBA00008932"/>
    </source>
</evidence>